<feature type="domain" description="AAA+ ATPase" evidence="1">
    <location>
        <begin position="278"/>
        <end position="425"/>
    </location>
</feature>
<dbReference type="AlphaFoldDB" id="A0AA38FND0"/>
<evidence type="ECO:0000259" key="1">
    <source>
        <dbReference type="SMART" id="SM00382"/>
    </source>
</evidence>
<dbReference type="GO" id="GO:0043531">
    <property type="term" value="F:ADP binding"/>
    <property type="evidence" value="ECO:0007669"/>
    <property type="project" value="InterPro"/>
</dbReference>
<dbReference type="EMBL" id="JAHRHJ020000007">
    <property type="protein sequence ID" value="KAH9307366.1"/>
    <property type="molecule type" value="Genomic_DNA"/>
</dbReference>
<comment type="caution">
    <text evidence="2">The sequence shown here is derived from an EMBL/GenBank/DDBJ whole genome shotgun (WGS) entry which is preliminary data.</text>
</comment>
<evidence type="ECO:0000313" key="3">
    <source>
        <dbReference type="Proteomes" id="UP000824469"/>
    </source>
</evidence>
<dbReference type="Gene3D" id="3.40.50.300">
    <property type="entry name" value="P-loop containing nucleotide triphosphate hydrolases"/>
    <property type="match status" value="1"/>
</dbReference>
<dbReference type="OMA" id="SCNETIR"/>
<dbReference type="Pfam" id="PF00931">
    <property type="entry name" value="NB-ARC"/>
    <property type="match status" value="1"/>
</dbReference>
<protein>
    <recommendedName>
        <fullName evidence="1">AAA+ ATPase domain-containing protein</fullName>
    </recommendedName>
</protein>
<sequence length="677" mass="76665">MEENLNENAIQSEDATQLDELILYIEERLKKIPRDEVRTVSILFHVFCFSQMLLTYHFPQNNASTSSSATKVTSSVKLATSIESGRSLVEKVQEGVTMHIRKKSFLLNLGRVTNKVVIELLNEANSMVPGLSVVAYVLQQIDQHINEEICNRGECVKLLGYMCNLAKHIKQLENRLPKEKLNKVLQFVVEGSYLCLTQMQAGKFSRFFSASVDADDLQSLQSQFGHVYPDLTMEALTVILKQIPTRLPPSQGSYDSDAVGLDEPRDKVIELLKLTEKQTRAVVLYGVGGIGKTTLATSVFHRLRLNGYEFCRIDMDQYCSDIHLMRLQQQILEDVYGKKLKLRGCVEGREQLLKAFKEKHNKPIFVFIDNALNGSDLEKLLPKDLSSLPLGSRILLTTRKLNETDILLQPTIQRYDYSVNTLSPSDAKKLVCKKALGSADATFDKGIDIGRLITMSGGIPLVLEMMGSHLRKHGNNVDSCNETIRVMEGSILQGEGELSENIVDVVYNSLREPLYEEAFLDIACFFHNWERRIVSYIVGEIELKALEEAALVKISEEGSLNVHDIVRARGRKLSESSRFTDLESLKLVLKDAQKLQKVKGIHIAEEFNLEADYLDLMSPSARVLDLKSIYISGRCQRRFGNLRFLQISSLHYFHESQNFRRLAVLYCREISKDSISQ</sequence>
<dbReference type="PANTHER" id="PTHR11017">
    <property type="entry name" value="LEUCINE-RICH REPEAT-CONTAINING PROTEIN"/>
    <property type="match status" value="1"/>
</dbReference>
<dbReference type="SMART" id="SM00382">
    <property type="entry name" value="AAA"/>
    <property type="match status" value="1"/>
</dbReference>
<evidence type="ECO:0000313" key="2">
    <source>
        <dbReference type="EMBL" id="KAH9307366.1"/>
    </source>
</evidence>
<dbReference type="InterPro" id="IPR044974">
    <property type="entry name" value="Disease_R_plants"/>
</dbReference>
<name>A0AA38FND0_TAXCH</name>
<keyword evidence="3" id="KW-1185">Reference proteome</keyword>
<feature type="non-terminal residue" evidence="2">
    <location>
        <position position="677"/>
    </location>
</feature>
<dbReference type="SUPFAM" id="SSF52540">
    <property type="entry name" value="P-loop containing nucleoside triphosphate hydrolases"/>
    <property type="match status" value="1"/>
</dbReference>
<reference evidence="2 3" key="1">
    <citation type="journal article" date="2021" name="Nat. Plants">
        <title>The Taxus genome provides insights into paclitaxel biosynthesis.</title>
        <authorList>
            <person name="Xiong X."/>
            <person name="Gou J."/>
            <person name="Liao Q."/>
            <person name="Li Y."/>
            <person name="Zhou Q."/>
            <person name="Bi G."/>
            <person name="Li C."/>
            <person name="Du R."/>
            <person name="Wang X."/>
            <person name="Sun T."/>
            <person name="Guo L."/>
            <person name="Liang H."/>
            <person name="Lu P."/>
            <person name="Wu Y."/>
            <person name="Zhang Z."/>
            <person name="Ro D.K."/>
            <person name="Shang Y."/>
            <person name="Huang S."/>
            <person name="Yan J."/>
        </authorList>
    </citation>
    <scope>NUCLEOTIDE SEQUENCE [LARGE SCALE GENOMIC DNA]</scope>
    <source>
        <strain evidence="2">Ta-2019</strain>
    </source>
</reference>
<dbReference type="InterPro" id="IPR003593">
    <property type="entry name" value="AAA+_ATPase"/>
</dbReference>
<proteinExistence type="predicted"/>
<dbReference type="PRINTS" id="PR00364">
    <property type="entry name" value="DISEASERSIST"/>
</dbReference>
<accession>A0AA38FND0</accession>
<gene>
    <name evidence="2" type="ORF">KI387_035277</name>
</gene>
<dbReference type="GO" id="GO:0006952">
    <property type="term" value="P:defense response"/>
    <property type="evidence" value="ECO:0007669"/>
    <property type="project" value="InterPro"/>
</dbReference>
<dbReference type="InterPro" id="IPR002182">
    <property type="entry name" value="NB-ARC"/>
</dbReference>
<dbReference type="InterPro" id="IPR027417">
    <property type="entry name" value="P-loop_NTPase"/>
</dbReference>
<dbReference type="Proteomes" id="UP000824469">
    <property type="component" value="Unassembled WGS sequence"/>
</dbReference>
<organism evidence="2 3">
    <name type="scientific">Taxus chinensis</name>
    <name type="common">Chinese yew</name>
    <name type="synonym">Taxus wallichiana var. chinensis</name>
    <dbReference type="NCBI Taxonomy" id="29808"/>
    <lineage>
        <taxon>Eukaryota</taxon>
        <taxon>Viridiplantae</taxon>
        <taxon>Streptophyta</taxon>
        <taxon>Embryophyta</taxon>
        <taxon>Tracheophyta</taxon>
        <taxon>Spermatophyta</taxon>
        <taxon>Pinopsida</taxon>
        <taxon>Pinidae</taxon>
        <taxon>Conifers II</taxon>
        <taxon>Cupressales</taxon>
        <taxon>Taxaceae</taxon>
        <taxon>Taxus</taxon>
    </lineage>
</organism>